<dbReference type="CDD" id="cd02440">
    <property type="entry name" value="AdoMet_MTases"/>
    <property type="match status" value="1"/>
</dbReference>
<dbReference type="InterPro" id="IPR041698">
    <property type="entry name" value="Methyltransf_25"/>
</dbReference>
<sequence>MFLRAIAEPDRSQPGVEAVLGKSYPDFVAFLGQHNTPPGAFRTIDEWVRMASIDGRSRVLDLACSTGYSGRTVHELTGARVCGIDISPEAVAQACRYAEGDPSLEYQVADAADLPLPDGSFSHVLGGCNFGFIERRDQALDEVHRVLRPNGRLCVAAFYYREPPPEELLDRVADAVGFRPSRDRDRRFWNAFFSRRFELVAEILHETPPLGARKVTRAVRRSVYGRVPALVGASGPVRDACYHRLRQTRLVLDEHRAYQALMVGVWRART</sequence>
<keyword evidence="2" id="KW-0808">Transferase</keyword>
<gene>
    <name evidence="2" type="ORF">ACFHYQ_16680</name>
</gene>
<dbReference type="GO" id="GO:0008168">
    <property type="term" value="F:methyltransferase activity"/>
    <property type="evidence" value="ECO:0007669"/>
    <property type="project" value="UniProtKB-KW"/>
</dbReference>
<evidence type="ECO:0000313" key="3">
    <source>
        <dbReference type="Proteomes" id="UP001589870"/>
    </source>
</evidence>
<evidence type="ECO:0000259" key="1">
    <source>
        <dbReference type="Pfam" id="PF13649"/>
    </source>
</evidence>
<dbReference type="PANTHER" id="PTHR43591">
    <property type="entry name" value="METHYLTRANSFERASE"/>
    <property type="match status" value="1"/>
</dbReference>
<organism evidence="2 3">
    <name type="scientific">Sphaerimonospora cavernae</name>
    <dbReference type="NCBI Taxonomy" id="1740611"/>
    <lineage>
        <taxon>Bacteria</taxon>
        <taxon>Bacillati</taxon>
        <taxon>Actinomycetota</taxon>
        <taxon>Actinomycetes</taxon>
        <taxon>Streptosporangiales</taxon>
        <taxon>Streptosporangiaceae</taxon>
        <taxon>Sphaerimonospora</taxon>
    </lineage>
</organism>
<feature type="domain" description="Methyltransferase" evidence="1">
    <location>
        <begin position="59"/>
        <end position="151"/>
    </location>
</feature>
<accession>A0ABV6U667</accession>
<name>A0ABV6U667_9ACTN</name>
<proteinExistence type="predicted"/>
<dbReference type="GO" id="GO:0032259">
    <property type="term" value="P:methylation"/>
    <property type="evidence" value="ECO:0007669"/>
    <property type="project" value="UniProtKB-KW"/>
</dbReference>
<dbReference type="PANTHER" id="PTHR43591:SF24">
    <property type="entry name" value="2-METHOXY-6-POLYPRENYL-1,4-BENZOQUINOL METHYLASE, MITOCHONDRIAL"/>
    <property type="match status" value="1"/>
</dbReference>
<dbReference type="Gene3D" id="3.40.50.150">
    <property type="entry name" value="Vaccinia Virus protein VP39"/>
    <property type="match status" value="1"/>
</dbReference>
<keyword evidence="2" id="KW-0489">Methyltransferase</keyword>
<dbReference type="Pfam" id="PF13649">
    <property type="entry name" value="Methyltransf_25"/>
    <property type="match status" value="1"/>
</dbReference>
<keyword evidence="3" id="KW-1185">Reference proteome</keyword>
<dbReference type="SUPFAM" id="SSF53335">
    <property type="entry name" value="S-adenosyl-L-methionine-dependent methyltransferases"/>
    <property type="match status" value="1"/>
</dbReference>
<dbReference type="RefSeq" id="WP_394302068.1">
    <property type="nucleotide sequence ID" value="NZ_JBHMQT010000036.1"/>
</dbReference>
<evidence type="ECO:0000313" key="2">
    <source>
        <dbReference type="EMBL" id="MFC0863940.1"/>
    </source>
</evidence>
<dbReference type="EMBL" id="JBHMQT010000036">
    <property type="protein sequence ID" value="MFC0863940.1"/>
    <property type="molecule type" value="Genomic_DNA"/>
</dbReference>
<dbReference type="EC" id="2.1.1.-" evidence="2"/>
<comment type="caution">
    <text evidence="2">The sequence shown here is derived from an EMBL/GenBank/DDBJ whole genome shotgun (WGS) entry which is preliminary data.</text>
</comment>
<dbReference type="Proteomes" id="UP001589870">
    <property type="component" value="Unassembled WGS sequence"/>
</dbReference>
<protein>
    <submittedName>
        <fullName evidence="2">Class I SAM-dependent methyltransferase</fullName>
        <ecNumber evidence="2">2.1.1.-</ecNumber>
    </submittedName>
</protein>
<reference evidence="2 3" key="1">
    <citation type="submission" date="2024-09" db="EMBL/GenBank/DDBJ databases">
        <authorList>
            <person name="Sun Q."/>
            <person name="Mori K."/>
        </authorList>
    </citation>
    <scope>NUCLEOTIDE SEQUENCE [LARGE SCALE GENOMIC DNA]</scope>
    <source>
        <strain evidence="2 3">TBRC 1851</strain>
    </source>
</reference>
<dbReference type="InterPro" id="IPR029063">
    <property type="entry name" value="SAM-dependent_MTases_sf"/>
</dbReference>